<keyword evidence="17" id="KW-1185">Reference proteome</keyword>
<evidence type="ECO:0000256" key="7">
    <source>
        <dbReference type="ARBA" id="ARBA00023065"/>
    </source>
</evidence>
<keyword evidence="9 11" id="KW-0472">Membrane</keyword>
<keyword evidence="4" id="KW-0410">Iron transport</keyword>
<dbReference type="PANTHER" id="PTHR32552:SF81">
    <property type="entry name" value="TONB-DEPENDENT OUTER MEMBRANE RECEPTOR"/>
    <property type="match status" value="1"/>
</dbReference>
<comment type="caution">
    <text evidence="16">The sequence shown here is derived from an EMBL/GenBank/DDBJ whole genome shotgun (WGS) entry which is preliminary data.</text>
</comment>
<keyword evidence="10 11" id="KW-0998">Cell outer membrane</keyword>
<dbReference type="PROSITE" id="PS52016">
    <property type="entry name" value="TONB_DEPENDENT_REC_3"/>
    <property type="match status" value="1"/>
</dbReference>
<feature type="chain" id="PRO_5021430644" evidence="13">
    <location>
        <begin position="37"/>
        <end position="702"/>
    </location>
</feature>
<dbReference type="AlphaFoldDB" id="A0A501PQH3"/>
<keyword evidence="5 11" id="KW-0812">Transmembrane</keyword>
<dbReference type="GO" id="GO:0006826">
    <property type="term" value="P:iron ion transport"/>
    <property type="evidence" value="ECO:0007669"/>
    <property type="project" value="UniProtKB-KW"/>
</dbReference>
<feature type="domain" description="TonB-dependent receptor-like beta-barrel" evidence="14">
    <location>
        <begin position="219"/>
        <end position="667"/>
    </location>
</feature>
<comment type="similarity">
    <text evidence="11 12">Belongs to the TonB-dependent receptor family.</text>
</comment>
<dbReference type="Pfam" id="PF07715">
    <property type="entry name" value="Plug"/>
    <property type="match status" value="1"/>
</dbReference>
<evidence type="ECO:0000256" key="11">
    <source>
        <dbReference type="PROSITE-ProRule" id="PRU01360"/>
    </source>
</evidence>
<dbReference type="PANTHER" id="PTHR32552">
    <property type="entry name" value="FERRICHROME IRON RECEPTOR-RELATED"/>
    <property type="match status" value="1"/>
</dbReference>
<gene>
    <name evidence="16" type="ORF">FIV46_01495</name>
</gene>
<dbReference type="CDD" id="cd01347">
    <property type="entry name" value="ligand_gated_channel"/>
    <property type="match status" value="1"/>
</dbReference>
<dbReference type="GO" id="GO:0009279">
    <property type="term" value="C:cell outer membrane"/>
    <property type="evidence" value="ECO:0007669"/>
    <property type="project" value="UniProtKB-SubCell"/>
</dbReference>
<evidence type="ECO:0000256" key="1">
    <source>
        <dbReference type="ARBA" id="ARBA00004571"/>
    </source>
</evidence>
<dbReference type="SUPFAM" id="SSF56935">
    <property type="entry name" value="Porins"/>
    <property type="match status" value="1"/>
</dbReference>
<keyword evidence="8 12" id="KW-0798">TonB box</keyword>
<name>A0A501PQH3_9PROT</name>
<keyword evidence="7" id="KW-0406">Ion transport</keyword>
<evidence type="ECO:0000256" key="6">
    <source>
        <dbReference type="ARBA" id="ARBA00023004"/>
    </source>
</evidence>
<dbReference type="Pfam" id="PF00593">
    <property type="entry name" value="TonB_dep_Rec_b-barrel"/>
    <property type="match status" value="1"/>
</dbReference>
<proteinExistence type="inferred from homology"/>
<dbReference type="InterPro" id="IPR012910">
    <property type="entry name" value="Plug_dom"/>
</dbReference>
<evidence type="ECO:0000313" key="16">
    <source>
        <dbReference type="EMBL" id="TPD62779.1"/>
    </source>
</evidence>
<dbReference type="InterPro" id="IPR039426">
    <property type="entry name" value="TonB-dep_rcpt-like"/>
</dbReference>
<organism evidence="16 17">
    <name type="scientific">Emcibacter nanhaiensis</name>
    <dbReference type="NCBI Taxonomy" id="1505037"/>
    <lineage>
        <taxon>Bacteria</taxon>
        <taxon>Pseudomonadati</taxon>
        <taxon>Pseudomonadota</taxon>
        <taxon>Alphaproteobacteria</taxon>
        <taxon>Emcibacterales</taxon>
        <taxon>Emcibacteraceae</taxon>
        <taxon>Emcibacter</taxon>
    </lineage>
</organism>
<sequence length="702" mass="78817">MKKNSIKQDIKTQNWLSFFKFILFAGGALGATCAYAEEAEIEEVVSTQSRTEKPLSAQSGNLSLVKGEEIEFLGTTHINELAVRVPGVNISRNDGQEYLASIRSPVLSGAGACGAFLMAQDGIALRSAGFCNVNELFEAFTEQAERIEVVKGPGSALYGSNALHGIINVITPPADTDKGRISLEGGRYEFGRINISKGVLRENHGVRAMASVTHDGGYRDESGYDQQKVNLRHDYTGEDWTISSNLLLTNLDQETAGYITGLDAYKDRDIAKTNPNPEAFRKAKSLRYWSRFSTKISDNIGWQFTPYARVLDMEFLMHFLPGEPLEENSQTSFGLQNGFYFNEGSDLELIAGADFEYTRGSLEQTQENPTEGSAFLQATIPAGKQYDYDVDSIMAAAFLQGDWAITPKLHLTAGARLEYIHYDYTNNMVSGRVDEDGNECGFGGCRYTRPESRTDDYTVFSPKVGLMYDLSDTQSVYVNLSHGFRAPQATELYRLQRAQTVADLGKESLKSIELGIKGNEDRLSYTLALYAMKKDNYIFRDSDFFNVDSGKSDHIGADILVSYDLTDRLKVRGNVSFARHRYTFDLYSGDVNLNGKDIDTAPRHFGSMQLNWRVTDKLTAELEWVHMGSYWLDPENLHKYDGHNYLNLRAEVQIKESFGMFMRIMNLTDEKYAERADYTSFTEERYFPGKPRSLYAGIKANF</sequence>
<evidence type="ECO:0000256" key="4">
    <source>
        <dbReference type="ARBA" id="ARBA00022496"/>
    </source>
</evidence>
<dbReference type="Gene3D" id="2.170.130.10">
    <property type="entry name" value="TonB-dependent receptor, plug domain"/>
    <property type="match status" value="1"/>
</dbReference>
<evidence type="ECO:0000256" key="3">
    <source>
        <dbReference type="ARBA" id="ARBA00022452"/>
    </source>
</evidence>
<dbReference type="OrthoDB" id="9796221at2"/>
<evidence type="ECO:0000256" key="13">
    <source>
        <dbReference type="SAM" id="SignalP"/>
    </source>
</evidence>
<protein>
    <submittedName>
        <fullName evidence="16">TonB-dependent receptor</fullName>
    </submittedName>
</protein>
<dbReference type="EMBL" id="VFIY01000004">
    <property type="protein sequence ID" value="TPD62779.1"/>
    <property type="molecule type" value="Genomic_DNA"/>
</dbReference>
<evidence type="ECO:0000259" key="14">
    <source>
        <dbReference type="Pfam" id="PF00593"/>
    </source>
</evidence>
<feature type="signal peptide" evidence="13">
    <location>
        <begin position="1"/>
        <end position="36"/>
    </location>
</feature>
<evidence type="ECO:0000256" key="8">
    <source>
        <dbReference type="ARBA" id="ARBA00023077"/>
    </source>
</evidence>
<keyword evidence="3 11" id="KW-1134">Transmembrane beta strand</keyword>
<evidence type="ECO:0000256" key="2">
    <source>
        <dbReference type="ARBA" id="ARBA00022448"/>
    </source>
</evidence>
<accession>A0A501PQH3</accession>
<evidence type="ECO:0000256" key="12">
    <source>
        <dbReference type="RuleBase" id="RU003357"/>
    </source>
</evidence>
<evidence type="ECO:0000256" key="9">
    <source>
        <dbReference type="ARBA" id="ARBA00023136"/>
    </source>
</evidence>
<dbReference type="Proteomes" id="UP000319148">
    <property type="component" value="Unassembled WGS sequence"/>
</dbReference>
<keyword evidence="6" id="KW-0408">Iron</keyword>
<dbReference type="InterPro" id="IPR037066">
    <property type="entry name" value="Plug_dom_sf"/>
</dbReference>
<evidence type="ECO:0000256" key="10">
    <source>
        <dbReference type="ARBA" id="ARBA00023237"/>
    </source>
</evidence>
<keyword evidence="2 11" id="KW-0813">Transport</keyword>
<evidence type="ECO:0000259" key="15">
    <source>
        <dbReference type="Pfam" id="PF07715"/>
    </source>
</evidence>
<keyword evidence="16" id="KW-0675">Receptor</keyword>
<comment type="subcellular location">
    <subcellularLocation>
        <location evidence="1 11">Cell outer membrane</location>
        <topology evidence="1 11">Multi-pass membrane protein</topology>
    </subcellularLocation>
</comment>
<keyword evidence="13" id="KW-0732">Signal</keyword>
<reference evidence="17" key="1">
    <citation type="submission" date="2019-06" db="EMBL/GenBank/DDBJ databases">
        <title>The complete genome of Emcibacter congregatus ZYLT.</title>
        <authorList>
            <person name="Zhao Z."/>
        </authorList>
    </citation>
    <scope>NUCLEOTIDE SEQUENCE [LARGE SCALE GENOMIC DNA]</scope>
    <source>
        <strain evidence="17">MCCC 1A06723</strain>
    </source>
</reference>
<dbReference type="InterPro" id="IPR036942">
    <property type="entry name" value="Beta-barrel_TonB_sf"/>
</dbReference>
<dbReference type="Gene3D" id="2.40.170.20">
    <property type="entry name" value="TonB-dependent receptor, beta-barrel domain"/>
    <property type="match status" value="1"/>
</dbReference>
<feature type="domain" description="TonB-dependent receptor plug" evidence="15">
    <location>
        <begin position="57"/>
        <end position="166"/>
    </location>
</feature>
<evidence type="ECO:0000256" key="5">
    <source>
        <dbReference type="ARBA" id="ARBA00022692"/>
    </source>
</evidence>
<dbReference type="InterPro" id="IPR000531">
    <property type="entry name" value="Beta-barrel_TonB"/>
</dbReference>
<evidence type="ECO:0000313" key="17">
    <source>
        <dbReference type="Proteomes" id="UP000319148"/>
    </source>
</evidence>